<feature type="region of interest" description="Disordered" evidence="7">
    <location>
        <begin position="615"/>
        <end position="644"/>
    </location>
</feature>
<dbReference type="PANTHER" id="PTHR31668:SF26">
    <property type="entry name" value="GLUCOSE TRANSPORT TRANSCRIPTION REGULATOR RGT1-RELATED"/>
    <property type="match status" value="1"/>
</dbReference>
<dbReference type="AlphaFoldDB" id="A0A1Q3A1J3"/>
<dbReference type="Proteomes" id="UP000187013">
    <property type="component" value="Unassembled WGS sequence"/>
</dbReference>
<evidence type="ECO:0000256" key="7">
    <source>
        <dbReference type="SAM" id="MobiDB-lite"/>
    </source>
</evidence>
<dbReference type="InterPro" id="IPR001138">
    <property type="entry name" value="Zn2Cys6_DnaBD"/>
</dbReference>
<dbReference type="GO" id="GO:0000981">
    <property type="term" value="F:DNA-binding transcription factor activity, RNA polymerase II-specific"/>
    <property type="evidence" value="ECO:0007669"/>
    <property type="project" value="InterPro"/>
</dbReference>
<evidence type="ECO:0000259" key="8">
    <source>
        <dbReference type="PROSITE" id="PS50048"/>
    </source>
</evidence>
<reference evidence="9 10" key="1">
    <citation type="submission" date="2016-08" db="EMBL/GenBank/DDBJ databases">
        <title>Draft genome sequence of allopolyploid Zygosaccharomyces rouxii.</title>
        <authorList>
            <person name="Watanabe J."/>
            <person name="Uehara K."/>
            <person name="Mogi Y."/>
            <person name="Tsukioka Y."/>
        </authorList>
    </citation>
    <scope>NUCLEOTIDE SEQUENCE [LARGE SCALE GENOMIC DNA]</scope>
    <source>
        <strain evidence="9 10">NBRC 110957</strain>
    </source>
</reference>
<feature type="region of interest" description="Disordered" evidence="7">
    <location>
        <begin position="1"/>
        <end position="70"/>
    </location>
</feature>
<evidence type="ECO:0000256" key="5">
    <source>
        <dbReference type="ARBA" id="ARBA00023163"/>
    </source>
</evidence>
<dbReference type="eggNOG" id="ENOG502QRVJ">
    <property type="taxonomic scope" value="Eukaryota"/>
</dbReference>
<feature type="compositionally biased region" description="Polar residues" evidence="7">
    <location>
        <begin position="42"/>
        <end position="57"/>
    </location>
</feature>
<feature type="region of interest" description="Disordered" evidence="7">
    <location>
        <begin position="108"/>
        <end position="153"/>
    </location>
</feature>
<dbReference type="SMART" id="SM00066">
    <property type="entry name" value="GAL4"/>
    <property type="match status" value="1"/>
</dbReference>
<feature type="compositionally biased region" description="Low complexity" evidence="7">
    <location>
        <begin position="327"/>
        <end position="349"/>
    </location>
</feature>
<dbReference type="GO" id="GO:0008270">
    <property type="term" value="F:zinc ion binding"/>
    <property type="evidence" value="ECO:0007669"/>
    <property type="project" value="InterPro"/>
</dbReference>
<evidence type="ECO:0000256" key="3">
    <source>
        <dbReference type="ARBA" id="ARBA00023015"/>
    </source>
</evidence>
<keyword evidence="3" id="KW-0805">Transcription regulation</keyword>
<dbReference type="InterPro" id="IPR036864">
    <property type="entry name" value="Zn2-C6_fun-type_DNA-bd_sf"/>
</dbReference>
<proteinExistence type="predicted"/>
<sequence>MTPMSENNGSENTRDVSAAMMKSRSNSSEYAGGDGSFHASEVESQSSQGASGGNTSASKRRTKASRACDQCRKRKIRCDYDDDKGVCTSCRKNGESCAFERIQLKRGPSKGAVRGHSVSRSISGENNNTAATAVGSGGEFSSPSSRQGSVLLPPLGQYLPQPAPVPSNLNATQQQQFWKVPYHDFQGQRRGSIDSLSSDMSAKSVNIPQEHLLYASPSAGHPPLHSPVTFGPNNSSTDSGYWPFRNSGGEESDELRRKSGSNPPSLKNVSQPPPPPLQQQQQQYSYSKFNNSFAQYGANGFPSRHGSIASEGMSPSASVPYQSVPMNQSNSNGLSQQQQQPIQWPKVQPKNLPPPQVQVQAADKEETLGNSFQKTIKKRRTVSASSGENKAEPGEYPLARFSSSGNDSLLGGNLVSPAGFVYGQIPEIQLIDTYYEFIHMVFPIIPLNKETVTNEILLVNTQPISPIHEINNYVILWFRNSLELLIRITLKRRSGLFYDSLTHSKERELSNEIRGNSNGGGSNDSKDDNLEMQGVFVTALNECLQKIVDIHPSFRENKDKISPKVKIIYLSTFVLLNYILAVVGYDNSFVLGMSTTIFKDFKVYELLLYDDEDDDATKSGSNDNDNTNNDNNSNNANNDNNDSRFYDENNAMNWDQAGYSITFKRLYVLLIIFDSLQCCSYGGPKLLNVPIEGASERFFQTKPHSNSKWVVDQSPTRMKFILQSVKFGELLAECSMKRRSICDLSRTQLTWEIPPYFLKGVTDEDDELFSLAQLLAAFILIRKEFVDCLLNLQDLETGELPTVDMELCGELIKLLCQLTSIILQALTVMMRTNPKNHIDYNYRPMKPMEHDDSGNSASRKFTTSQAESGKNSGNDFYHKLLGLQDNAEACLTNLLRGSISPYCISMLREIRNVMELVKKMPASLIGVVMACAGTHHNTANNNNNDPLAIIFQSQELVVKLSNCMNDMMQITSLLNMIKPVNLSDQDSDNTSATATITTTETISKSLNRDHSIMRRLYYSKAAKRDKKHIYPSSSSSPQLQETITTLKSFVLIGWKLLDDFELGWS</sequence>
<dbReference type="CDD" id="cd00067">
    <property type="entry name" value="GAL4"/>
    <property type="match status" value="1"/>
</dbReference>
<feature type="compositionally biased region" description="Polar residues" evidence="7">
    <location>
        <begin position="854"/>
        <end position="870"/>
    </location>
</feature>
<gene>
    <name evidence="9" type="ORF">ZYGR_0P02260</name>
</gene>
<feature type="compositionally biased region" description="Polar residues" evidence="7">
    <location>
        <begin position="1"/>
        <end position="11"/>
    </location>
</feature>
<keyword evidence="4" id="KW-0238">DNA-binding</keyword>
<evidence type="ECO:0000256" key="2">
    <source>
        <dbReference type="ARBA" id="ARBA00022833"/>
    </source>
</evidence>
<evidence type="ECO:0000256" key="6">
    <source>
        <dbReference type="ARBA" id="ARBA00023242"/>
    </source>
</evidence>
<keyword evidence="1" id="KW-0479">Metal-binding</keyword>
<evidence type="ECO:0000313" key="9">
    <source>
        <dbReference type="EMBL" id="GAV49581.1"/>
    </source>
</evidence>
<dbReference type="InterPro" id="IPR050797">
    <property type="entry name" value="Carb_Metab_Trans_Reg"/>
</dbReference>
<evidence type="ECO:0000256" key="4">
    <source>
        <dbReference type="ARBA" id="ARBA00023125"/>
    </source>
</evidence>
<dbReference type="EMBL" id="BDGX01000016">
    <property type="protein sequence ID" value="GAV49581.1"/>
    <property type="molecule type" value="Genomic_DNA"/>
</dbReference>
<protein>
    <recommendedName>
        <fullName evidence="8">Zn(2)-C6 fungal-type domain-containing protein</fullName>
    </recommendedName>
</protein>
<dbReference type="SUPFAM" id="SSF57701">
    <property type="entry name" value="Zn2/Cys6 DNA-binding domain"/>
    <property type="match status" value="1"/>
</dbReference>
<feature type="domain" description="Zn(2)-C6 fungal-type" evidence="8">
    <location>
        <begin position="67"/>
        <end position="99"/>
    </location>
</feature>
<feature type="compositionally biased region" description="Low complexity" evidence="7">
    <location>
        <begin position="621"/>
        <end position="640"/>
    </location>
</feature>
<keyword evidence="5" id="KW-0804">Transcription</keyword>
<feature type="region of interest" description="Disordered" evidence="7">
    <location>
        <begin position="848"/>
        <end position="870"/>
    </location>
</feature>
<keyword evidence="2" id="KW-0862">Zinc</keyword>
<organism evidence="9 10">
    <name type="scientific">Zygosaccharomyces rouxii</name>
    <dbReference type="NCBI Taxonomy" id="4956"/>
    <lineage>
        <taxon>Eukaryota</taxon>
        <taxon>Fungi</taxon>
        <taxon>Dikarya</taxon>
        <taxon>Ascomycota</taxon>
        <taxon>Saccharomycotina</taxon>
        <taxon>Saccharomycetes</taxon>
        <taxon>Saccharomycetales</taxon>
        <taxon>Saccharomycetaceae</taxon>
        <taxon>Zygosaccharomyces</taxon>
    </lineage>
</organism>
<keyword evidence="6" id="KW-0539">Nucleus</keyword>
<name>A0A1Q3A1J3_ZYGRO</name>
<comment type="caution">
    <text evidence="9">The sequence shown here is derived from an EMBL/GenBank/DDBJ whole genome shotgun (WGS) entry which is preliminary data.</text>
</comment>
<dbReference type="GO" id="GO:0003677">
    <property type="term" value="F:DNA binding"/>
    <property type="evidence" value="ECO:0007669"/>
    <property type="project" value="UniProtKB-KW"/>
</dbReference>
<feature type="compositionally biased region" description="Polar residues" evidence="7">
    <location>
        <begin position="118"/>
        <end position="131"/>
    </location>
</feature>
<evidence type="ECO:0000313" key="10">
    <source>
        <dbReference type="Proteomes" id="UP000187013"/>
    </source>
</evidence>
<feature type="region of interest" description="Disordered" evidence="7">
    <location>
        <begin position="305"/>
        <end position="398"/>
    </location>
</feature>
<accession>A0A1Q3A1J3</accession>
<dbReference type="PROSITE" id="PS00463">
    <property type="entry name" value="ZN2_CY6_FUNGAL_1"/>
    <property type="match status" value="1"/>
</dbReference>
<dbReference type="PROSITE" id="PS50048">
    <property type="entry name" value="ZN2_CY6_FUNGAL_2"/>
    <property type="match status" value="1"/>
</dbReference>
<dbReference type="Pfam" id="PF00172">
    <property type="entry name" value="Zn_clus"/>
    <property type="match status" value="1"/>
</dbReference>
<evidence type="ECO:0000256" key="1">
    <source>
        <dbReference type="ARBA" id="ARBA00022723"/>
    </source>
</evidence>
<dbReference type="PANTHER" id="PTHR31668">
    <property type="entry name" value="GLUCOSE TRANSPORT TRANSCRIPTION REGULATOR RGT1-RELATED-RELATED"/>
    <property type="match status" value="1"/>
</dbReference>
<feature type="compositionally biased region" description="Polar residues" evidence="7">
    <location>
        <begin position="139"/>
        <end position="148"/>
    </location>
</feature>
<feature type="compositionally biased region" description="Polar residues" evidence="7">
    <location>
        <begin position="313"/>
        <end position="326"/>
    </location>
</feature>
<feature type="compositionally biased region" description="Polar residues" evidence="7">
    <location>
        <begin position="260"/>
        <end position="270"/>
    </location>
</feature>
<feature type="region of interest" description="Disordered" evidence="7">
    <location>
        <begin position="214"/>
        <end position="284"/>
    </location>
</feature>
<dbReference type="Gene3D" id="4.10.240.10">
    <property type="entry name" value="Zn(2)-C6 fungal-type DNA-binding domain"/>
    <property type="match status" value="1"/>
</dbReference>
<dbReference type="OrthoDB" id="5426978at2759"/>